<name>A0ABX1KVR2_9LACO</name>
<comment type="caution">
    <text evidence="1">The sequence shown here is derived from an EMBL/GenBank/DDBJ whole genome shotgun (WGS) entry which is preliminary data.</text>
</comment>
<accession>A0ABX1KVR2</accession>
<dbReference type="EMBL" id="JAAXLJ010000003">
    <property type="protein sequence ID" value="NLR17704.1"/>
    <property type="molecule type" value="Genomic_DNA"/>
</dbReference>
<dbReference type="RefSeq" id="WP_168924329.1">
    <property type="nucleotide sequence ID" value="NZ_JAAXLJ010000003.1"/>
</dbReference>
<dbReference type="Proteomes" id="UP000763447">
    <property type="component" value="Unassembled WGS sequence"/>
</dbReference>
<evidence type="ECO:0000313" key="1">
    <source>
        <dbReference type="EMBL" id="NLR17704.1"/>
    </source>
</evidence>
<reference evidence="1 2" key="1">
    <citation type="submission" date="2020-04" db="EMBL/GenBank/DDBJ databases">
        <title>A novel species of genus Lactobacillus that was isolated from fermented food Zha-chili.</title>
        <authorList>
            <person name="Zhang Z."/>
        </authorList>
    </citation>
    <scope>NUCLEOTIDE SEQUENCE [LARGE SCALE GENOMIC DNA]</scope>
    <source>
        <strain evidence="2">HBUAS51383</strain>
    </source>
</reference>
<protein>
    <submittedName>
        <fullName evidence="1">Uncharacterized protein</fullName>
    </submittedName>
</protein>
<keyword evidence="2" id="KW-1185">Reference proteome</keyword>
<organism evidence="1 2">
    <name type="scientific">Secundilactobacillus angelensis</name>
    <dbReference type="NCBI Taxonomy" id="2722706"/>
    <lineage>
        <taxon>Bacteria</taxon>
        <taxon>Bacillati</taxon>
        <taxon>Bacillota</taxon>
        <taxon>Bacilli</taxon>
        <taxon>Lactobacillales</taxon>
        <taxon>Lactobacillaceae</taxon>
        <taxon>Secundilactobacillus</taxon>
    </lineage>
</organism>
<sequence length="107" mass="12247">MNLSEQMFPVVVILDNGYERTVWADAKPARNGFVGLTIPANFKGTQYDWYQAKTHNQSNTYILPAGTLYRQIMLNKSCPLVSSSKSYYNDIFIPHSCIYVKKNLLFS</sequence>
<proteinExistence type="predicted"/>
<evidence type="ECO:0000313" key="2">
    <source>
        <dbReference type="Proteomes" id="UP000763447"/>
    </source>
</evidence>
<gene>
    <name evidence="1" type="ORF">HC026_02085</name>
</gene>